<organism evidence="1 2">
    <name type="scientific">Vittaforma corneae (strain ATCC 50505)</name>
    <name type="common">Microsporidian parasite</name>
    <name type="synonym">Nosema corneum</name>
    <dbReference type="NCBI Taxonomy" id="993615"/>
    <lineage>
        <taxon>Eukaryota</taxon>
        <taxon>Fungi</taxon>
        <taxon>Fungi incertae sedis</taxon>
        <taxon>Microsporidia</taxon>
        <taxon>Nosematidae</taxon>
        <taxon>Vittaforma</taxon>
    </lineage>
</organism>
<dbReference type="OrthoDB" id="4951845at2759"/>
<dbReference type="SUPFAM" id="SSF47954">
    <property type="entry name" value="Cyclin-like"/>
    <property type="match status" value="1"/>
</dbReference>
<dbReference type="Proteomes" id="UP000011082">
    <property type="component" value="Unassembled WGS sequence"/>
</dbReference>
<dbReference type="HOGENOM" id="CLU_1403427_0_0_1"/>
<gene>
    <name evidence="1" type="ORF">VICG_01285</name>
</gene>
<name>L2GMX6_VITCO</name>
<dbReference type="AlphaFoldDB" id="L2GMX6"/>
<proteinExistence type="predicted"/>
<evidence type="ECO:0000313" key="1">
    <source>
        <dbReference type="EMBL" id="ELA41652.1"/>
    </source>
</evidence>
<dbReference type="OMA" id="ISKRMHD"/>
<accession>L2GMX6</accession>
<evidence type="ECO:0000313" key="2">
    <source>
        <dbReference type="Proteomes" id="UP000011082"/>
    </source>
</evidence>
<dbReference type="GeneID" id="19881996"/>
<dbReference type="RefSeq" id="XP_007604731.1">
    <property type="nucleotide sequence ID" value="XM_007604669.1"/>
</dbReference>
<dbReference type="VEuPathDB" id="MicrosporidiaDB:VICG_01285"/>
<dbReference type="Gene3D" id="1.10.472.10">
    <property type="entry name" value="Cyclin-like"/>
    <property type="match status" value="1"/>
</dbReference>
<evidence type="ECO:0008006" key="3">
    <source>
        <dbReference type="Google" id="ProtNLM"/>
    </source>
</evidence>
<protein>
    <recommendedName>
        <fullName evidence="3">Cyclin N-terminal domain-containing protein</fullName>
    </recommendedName>
</protein>
<keyword evidence="2" id="KW-1185">Reference proteome</keyword>
<dbReference type="InParanoid" id="L2GMX6"/>
<sequence length="194" mass="21968">MEKSSTAEVKQGDISKRMHDGNSVILEICNKLKLPRPIRAMSQGIFQKCINFDVNLRRLCHTCVFLSSKIVEHPISPSLFKSVTKSTIDTELELKIAEELQFEFDILDVYAFVENIAAMLKIEGSLPARMGELDSIFSDGRITYFSPFGGEHELSYLGLSLFTDKQLKIFETLNCIVIDKQKIKDIRQAAMSVQ</sequence>
<dbReference type="STRING" id="993615.L2GMX6"/>
<dbReference type="EMBL" id="JH370140">
    <property type="protein sequence ID" value="ELA41652.1"/>
    <property type="molecule type" value="Genomic_DNA"/>
</dbReference>
<dbReference type="InterPro" id="IPR036915">
    <property type="entry name" value="Cyclin-like_sf"/>
</dbReference>
<reference evidence="2" key="1">
    <citation type="submission" date="2011-05" db="EMBL/GenBank/DDBJ databases">
        <title>The genome sequence of Vittaforma corneae strain ATCC 50505.</title>
        <authorList>
            <consortium name="The Broad Institute Genome Sequencing Platform"/>
            <person name="Cuomo C."/>
            <person name="Didier E."/>
            <person name="Bowers L."/>
            <person name="Young S.K."/>
            <person name="Zeng Q."/>
            <person name="Gargeya S."/>
            <person name="Fitzgerald M."/>
            <person name="Haas B."/>
            <person name="Abouelleil A."/>
            <person name="Alvarado L."/>
            <person name="Arachchi H.M."/>
            <person name="Berlin A."/>
            <person name="Chapman S.B."/>
            <person name="Gearin G."/>
            <person name="Goldberg J."/>
            <person name="Griggs A."/>
            <person name="Gujja S."/>
            <person name="Hansen M."/>
            <person name="Heiman D."/>
            <person name="Howarth C."/>
            <person name="Larimer J."/>
            <person name="Lui A."/>
            <person name="MacDonald P.J.P."/>
            <person name="McCowen C."/>
            <person name="Montmayeur A."/>
            <person name="Murphy C."/>
            <person name="Neiman D."/>
            <person name="Pearson M."/>
            <person name="Priest M."/>
            <person name="Roberts A."/>
            <person name="Saif S."/>
            <person name="Shea T."/>
            <person name="Sisk P."/>
            <person name="Stolte C."/>
            <person name="Sykes S."/>
            <person name="Wortman J."/>
            <person name="Nusbaum C."/>
            <person name="Birren B."/>
        </authorList>
    </citation>
    <scope>NUCLEOTIDE SEQUENCE [LARGE SCALE GENOMIC DNA]</scope>
    <source>
        <strain evidence="2">ATCC 50505</strain>
    </source>
</reference>